<dbReference type="Proteomes" id="UP001501752">
    <property type="component" value="Unassembled WGS sequence"/>
</dbReference>
<feature type="domain" description="Cell envelope-related transcriptional attenuator" evidence="4">
    <location>
        <begin position="195"/>
        <end position="364"/>
    </location>
</feature>
<gene>
    <name evidence="6" type="ORF">GCM10023235_40820</name>
</gene>
<dbReference type="PANTHER" id="PTHR33392">
    <property type="entry name" value="POLYISOPRENYL-TEICHOIC ACID--PEPTIDOGLYCAN TEICHOIC ACID TRANSFERASE TAGU"/>
    <property type="match status" value="1"/>
</dbReference>
<feature type="domain" description="LytR/CpsA/Psr regulator C-terminal" evidence="5">
    <location>
        <begin position="482"/>
        <end position="565"/>
    </location>
</feature>
<feature type="compositionally biased region" description="Low complexity" evidence="2">
    <location>
        <begin position="89"/>
        <end position="103"/>
    </location>
</feature>
<comment type="similarity">
    <text evidence="1">Belongs to the LytR/CpsA/Psr (LCP) family.</text>
</comment>
<proteinExistence type="inferred from homology"/>
<feature type="transmembrane region" description="Helical" evidence="3">
    <location>
        <begin position="116"/>
        <end position="137"/>
    </location>
</feature>
<feature type="compositionally biased region" description="Basic and acidic residues" evidence="2">
    <location>
        <begin position="33"/>
        <end position="42"/>
    </location>
</feature>
<dbReference type="Pfam" id="PF03816">
    <property type="entry name" value="LytR_cpsA_psr"/>
    <property type="match status" value="1"/>
</dbReference>
<dbReference type="InterPro" id="IPR004474">
    <property type="entry name" value="LytR_CpsA_psr"/>
</dbReference>
<feature type="region of interest" description="Disordered" evidence="2">
    <location>
        <begin position="1"/>
        <end position="112"/>
    </location>
</feature>
<evidence type="ECO:0008006" key="8">
    <source>
        <dbReference type="Google" id="ProtNLM"/>
    </source>
</evidence>
<name>A0ABP9DSL5_9ACTN</name>
<evidence type="ECO:0000256" key="3">
    <source>
        <dbReference type="SAM" id="Phobius"/>
    </source>
</evidence>
<keyword evidence="3" id="KW-1133">Transmembrane helix</keyword>
<feature type="region of interest" description="Disordered" evidence="2">
    <location>
        <begin position="568"/>
        <end position="603"/>
    </location>
</feature>
<accession>A0ABP9DSL5</accession>
<evidence type="ECO:0000256" key="2">
    <source>
        <dbReference type="SAM" id="MobiDB-lite"/>
    </source>
</evidence>
<feature type="compositionally biased region" description="Gly residues" evidence="2">
    <location>
        <begin position="74"/>
        <end position="88"/>
    </location>
</feature>
<evidence type="ECO:0000313" key="7">
    <source>
        <dbReference type="Proteomes" id="UP001501752"/>
    </source>
</evidence>
<dbReference type="NCBIfam" id="TIGR00350">
    <property type="entry name" value="lytR_cpsA_psr"/>
    <property type="match status" value="1"/>
</dbReference>
<organism evidence="6 7">
    <name type="scientific">Kitasatospora terrestris</name>
    <dbReference type="NCBI Taxonomy" id="258051"/>
    <lineage>
        <taxon>Bacteria</taxon>
        <taxon>Bacillati</taxon>
        <taxon>Actinomycetota</taxon>
        <taxon>Actinomycetes</taxon>
        <taxon>Kitasatosporales</taxon>
        <taxon>Streptomycetaceae</taxon>
        <taxon>Kitasatospora</taxon>
    </lineage>
</organism>
<dbReference type="InterPro" id="IPR050922">
    <property type="entry name" value="LytR/CpsA/Psr_CW_biosynth"/>
</dbReference>
<dbReference type="Gene3D" id="3.30.70.2390">
    <property type="match status" value="1"/>
</dbReference>
<dbReference type="Pfam" id="PF13399">
    <property type="entry name" value="LytR_C"/>
    <property type="match status" value="1"/>
</dbReference>
<evidence type="ECO:0000313" key="6">
    <source>
        <dbReference type="EMBL" id="GAA4858900.1"/>
    </source>
</evidence>
<keyword evidence="3" id="KW-0812">Transmembrane</keyword>
<keyword evidence="3" id="KW-0472">Membrane</keyword>
<feature type="compositionally biased region" description="Basic and acidic residues" evidence="2">
    <location>
        <begin position="54"/>
        <end position="70"/>
    </location>
</feature>
<sequence length="603" mass="62237">MAGQRAGASDSDAGWWRDDSPQQGDGHGGYPDDAPRRDDAYRGTEPAVPRRRSQQHDDLPRTGGRAEARRAQQGRGGNGGPGGQGGRGARAADQPAGRAATRAAGRRNRSRSRKKIVTWVAVGSVGLVVAAGGALYLKLNGNIDSFGDEGVSKDRPAAAAADAQGRIPVNILLIGSDSRAGANKDLGGGEDGGARSDTTILLHVYADHKHAVGVSFPRDALVDVPPCLLPTGKWTKAQTGVMFNSAFSVGNTDKGNPACTQNTVEKLTGIRIDHTMVVNFEGFASMTSAVGGVPVCLPNDIHEGDLNPNLGKKGKLLYPKGLQKVQGQAALDYVRLRHGIGDGSDVGRMRRQQAFMSSLIKEVKSKGMDPTTLLPLADAATKSLTVDSGLNSADKLIGFAMSLKNLDLHDVKFLTPPWRFEKERIALVHPDVDQLWAALKADRTLDGQDASGGSASPSPAAPESPAAPTTPAPPATTVKAANVRVGVYNGTTTPGLTTKAAATLKGAGFTVTTTANASSQNHATTVVQYGPGEKANAQAVAAMFPGATLESSTKAGVSLVLGKDYAAGNGAAAPSTPAGPLPSSVAKETRSADDDPCSNVSFG</sequence>
<protein>
    <recommendedName>
        <fullName evidence="8">Transcriptional regulator</fullName>
    </recommendedName>
</protein>
<comment type="caution">
    <text evidence="6">The sequence shown here is derived from an EMBL/GenBank/DDBJ whole genome shotgun (WGS) entry which is preliminary data.</text>
</comment>
<evidence type="ECO:0000259" key="5">
    <source>
        <dbReference type="Pfam" id="PF13399"/>
    </source>
</evidence>
<evidence type="ECO:0000259" key="4">
    <source>
        <dbReference type="Pfam" id="PF03816"/>
    </source>
</evidence>
<feature type="region of interest" description="Disordered" evidence="2">
    <location>
        <begin position="446"/>
        <end position="475"/>
    </location>
</feature>
<dbReference type="RefSeq" id="WP_345698286.1">
    <property type="nucleotide sequence ID" value="NZ_BAABIS010000001.1"/>
</dbReference>
<keyword evidence="7" id="KW-1185">Reference proteome</keyword>
<reference evidence="7" key="1">
    <citation type="journal article" date="2019" name="Int. J. Syst. Evol. Microbiol.">
        <title>The Global Catalogue of Microorganisms (GCM) 10K type strain sequencing project: providing services to taxonomists for standard genome sequencing and annotation.</title>
        <authorList>
            <consortium name="The Broad Institute Genomics Platform"/>
            <consortium name="The Broad Institute Genome Sequencing Center for Infectious Disease"/>
            <person name="Wu L."/>
            <person name="Ma J."/>
        </authorList>
    </citation>
    <scope>NUCLEOTIDE SEQUENCE [LARGE SCALE GENOMIC DNA]</scope>
    <source>
        <strain evidence="7">JCM 13006</strain>
    </source>
</reference>
<dbReference type="PANTHER" id="PTHR33392:SF6">
    <property type="entry name" value="POLYISOPRENYL-TEICHOIC ACID--PEPTIDOGLYCAN TEICHOIC ACID TRANSFERASE TAGU"/>
    <property type="match status" value="1"/>
</dbReference>
<dbReference type="EMBL" id="BAABIS010000001">
    <property type="protein sequence ID" value="GAA4858900.1"/>
    <property type="molecule type" value="Genomic_DNA"/>
</dbReference>
<dbReference type="Gene3D" id="3.40.630.190">
    <property type="entry name" value="LCP protein"/>
    <property type="match status" value="1"/>
</dbReference>
<feature type="compositionally biased region" description="Low complexity" evidence="2">
    <location>
        <begin position="451"/>
        <end position="467"/>
    </location>
</feature>
<dbReference type="InterPro" id="IPR027381">
    <property type="entry name" value="LytR/CpsA/Psr_C"/>
</dbReference>
<evidence type="ECO:0000256" key="1">
    <source>
        <dbReference type="ARBA" id="ARBA00006068"/>
    </source>
</evidence>